<proteinExistence type="predicted"/>
<protein>
    <submittedName>
        <fullName evidence="1">Uncharacterized protein</fullName>
    </submittedName>
</protein>
<sequence length="43" mass="5306">MELLIEQCEHNQSEEPCEKCTPKTEREESIDTSEYDYHKRLWF</sequence>
<comment type="caution">
    <text evidence="1">The sequence shown here is derived from an EMBL/GenBank/DDBJ whole genome shotgun (WGS) entry which is preliminary data.</text>
</comment>
<gene>
    <name evidence="1" type="ORF">FB550_11131</name>
</gene>
<accession>A0A561CYS7</accession>
<dbReference type="AlphaFoldDB" id="A0A561CYS7"/>
<evidence type="ECO:0000313" key="2">
    <source>
        <dbReference type="Proteomes" id="UP000319671"/>
    </source>
</evidence>
<organism evidence="1 2">
    <name type="scientific">Neobacillus bataviensis</name>
    <dbReference type="NCBI Taxonomy" id="220685"/>
    <lineage>
        <taxon>Bacteria</taxon>
        <taxon>Bacillati</taxon>
        <taxon>Bacillota</taxon>
        <taxon>Bacilli</taxon>
        <taxon>Bacillales</taxon>
        <taxon>Bacillaceae</taxon>
        <taxon>Neobacillus</taxon>
    </lineage>
</organism>
<dbReference type="EMBL" id="VIVN01000011">
    <property type="protein sequence ID" value="TWD96383.1"/>
    <property type="molecule type" value="Genomic_DNA"/>
</dbReference>
<dbReference type="Proteomes" id="UP000319671">
    <property type="component" value="Unassembled WGS sequence"/>
</dbReference>
<evidence type="ECO:0000313" key="1">
    <source>
        <dbReference type="EMBL" id="TWD96383.1"/>
    </source>
</evidence>
<reference evidence="1 2" key="1">
    <citation type="submission" date="2019-06" db="EMBL/GenBank/DDBJ databases">
        <title>Sorghum-associated microbial communities from plants grown in Nebraska, USA.</title>
        <authorList>
            <person name="Schachtman D."/>
        </authorList>
    </citation>
    <scope>NUCLEOTIDE SEQUENCE [LARGE SCALE GENOMIC DNA]</scope>
    <source>
        <strain evidence="1 2">2482</strain>
    </source>
</reference>
<dbReference type="RefSeq" id="WP_255295239.1">
    <property type="nucleotide sequence ID" value="NZ_VIVN01000011.1"/>
</dbReference>
<name>A0A561CYS7_9BACI</name>
<keyword evidence="2" id="KW-1185">Reference proteome</keyword>